<dbReference type="Proteomes" id="UP000012997">
    <property type="component" value="Segment"/>
</dbReference>
<dbReference type="GeneID" id="16212507"/>
<reference evidence="1 2" key="1">
    <citation type="journal article" date="2014" name="Genome Announc.">
        <title>Complete Genome Sequence of the Edwardsiella ictaluri-Specific Bacteriophage PEi21, Isolated from River Water in Japan.</title>
        <authorList>
            <person name="Yasuike M."/>
            <person name="Kai W."/>
            <person name="Nakamura Y."/>
            <person name="Fujiwara A."/>
            <person name="Kawato Y."/>
            <person name="Hassan E.S."/>
            <person name="Mahmoud M.M."/>
            <person name="Nagai S."/>
            <person name="Kobayashi T."/>
            <person name="Ototake M."/>
            <person name="Nakai T."/>
        </authorList>
    </citation>
    <scope>NUCLEOTIDE SEQUENCE [LARGE SCALE GENOMIC DNA]</scope>
</reference>
<organism evidence="1 2">
    <name type="scientific">Edwardsiella phage PEi21</name>
    <dbReference type="NCBI Taxonomy" id="1325372"/>
    <lineage>
        <taxon>Viruses</taxon>
        <taxon>Duplodnaviria</taxon>
        <taxon>Heunggongvirae</taxon>
        <taxon>Uroviricota</taxon>
        <taxon>Caudoviricetes</taxon>
        <taxon>Yokohamavirus</taxon>
        <taxon>Yokohamavirus PEi21</taxon>
    </lineage>
</organism>
<dbReference type="RefSeq" id="YP_008869257.1">
    <property type="nucleotide sequence ID" value="NC_021342.2"/>
</dbReference>
<name>N0DQR7_9CAUD</name>
<protein>
    <recommendedName>
        <fullName evidence="3">Tail fiber protein</fullName>
    </recommendedName>
</protein>
<evidence type="ECO:0008006" key="3">
    <source>
        <dbReference type="Google" id="ProtNLM"/>
    </source>
</evidence>
<dbReference type="OrthoDB" id="25667at10239"/>
<dbReference type="KEGG" id="vg:16212507"/>
<sequence length="204" mass="21943">MSLIYPNRYPGRWYPTSEQYPQGKFKNRSSPTAKDGSFCEMDWANDWAGFFGAVLKAAGVTPNGNVDTAASSQVYDALGKLFPLKSTLGNASTKNVGVGAGDVAAGNVTFGISQAWRNMTSSRQYGVMYTNSSSRPIAVGIHAALTISTTLTIEVDNITVTGFNTANMTPQEGFLFAVVPPGAQYRAYLIRGNSQTILNWAEMN</sequence>
<evidence type="ECO:0000313" key="1">
    <source>
        <dbReference type="EMBL" id="BAN16854.1"/>
    </source>
</evidence>
<keyword evidence="2" id="KW-1185">Reference proteome</keyword>
<evidence type="ECO:0000313" key="2">
    <source>
        <dbReference type="Proteomes" id="UP000012997"/>
    </source>
</evidence>
<proteinExistence type="predicted"/>
<dbReference type="EMBL" id="AP013057">
    <property type="protein sequence ID" value="BAN16854.1"/>
    <property type="molecule type" value="Genomic_DNA"/>
</dbReference>
<accession>N0DQR7</accession>